<evidence type="ECO:0000256" key="3">
    <source>
        <dbReference type="ARBA" id="ARBA00022741"/>
    </source>
</evidence>
<evidence type="ECO:0000259" key="5">
    <source>
        <dbReference type="PROSITE" id="PS50893"/>
    </source>
</evidence>
<evidence type="ECO:0000313" key="7">
    <source>
        <dbReference type="Proteomes" id="UP000534294"/>
    </source>
</evidence>
<dbReference type="SMART" id="SM00382">
    <property type="entry name" value="AAA"/>
    <property type="match status" value="1"/>
</dbReference>
<proteinExistence type="inferred from homology"/>
<evidence type="ECO:0000256" key="2">
    <source>
        <dbReference type="ARBA" id="ARBA00022448"/>
    </source>
</evidence>
<keyword evidence="3" id="KW-0547">Nucleotide-binding</keyword>
<sequence length="245" mass="26634">MKLETRKVVKRYGDFIALDEASFQTGDDARVVALLGPSGGGKSTLLRVLGGLLVPEAGEVRVNDQMLPQDDAAALLGLRQNGFVFQGYNLFPHLTALQNVTLPLTVVHGQPADAAHRRATELLDRLGLAQHLHKRPAELSGGQQQRAAIARALASKPRLLLLDEPTSALDPVMTGEVLDVIRELAQEGQQIVLATHEISFARLVADWVVFLAQGKVVESCSAVKFFDDPSSSYAKEYLTALTKYR</sequence>
<dbReference type="PANTHER" id="PTHR43166">
    <property type="entry name" value="AMINO ACID IMPORT ATP-BINDING PROTEIN"/>
    <property type="match status" value="1"/>
</dbReference>
<keyword evidence="7" id="KW-1185">Reference proteome</keyword>
<gene>
    <name evidence="6" type="ORF">HNQ64_003832</name>
</gene>
<dbReference type="InterPro" id="IPR017871">
    <property type="entry name" value="ABC_transporter-like_CS"/>
</dbReference>
<dbReference type="Pfam" id="PF00005">
    <property type="entry name" value="ABC_tran"/>
    <property type="match status" value="1"/>
</dbReference>
<dbReference type="Gene3D" id="3.40.50.300">
    <property type="entry name" value="P-loop containing nucleotide triphosphate hydrolases"/>
    <property type="match status" value="1"/>
</dbReference>
<dbReference type="InterPro" id="IPR003439">
    <property type="entry name" value="ABC_transporter-like_ATP-bd"/>
</dbReference>
<accession>A0A7W8DRK8</accession>
<dbReference type="PROSITE" id="PS00211">
    <property type="entry name" value="ABC_TRANSPORTER_1"/>
    <property type="match status" value="1"/>
</dbReference>
<dbReference type="Proteomes" id="UP000534294">
    <property type="component" value="Unassembled WGS sequence"/>
</dbReference>
<dbReference type="GO" id="GO:0016887">
    <property type="term" value="F:ATP hydrolysis activity"/>
    <property type="evidence" value="ECO:0007669"/>
    <property type="project" value="InterPro"/>
</dbReference>
<comment type="similarity">
    <text evidence="1">Belongs to the ABC transporter superfamily.</text>
</comment>
<feature type="domain" description="ABC transporter" evidence="5">
    <location>
        <begin position="3"/>
        <end position="238"/>
    </location>
</feature>
<evidence type="ECO:0000313" key="6">
    <source>
        <dbReference type="EMBL" id="MBB5039557.1"/>
    </source>
</evidence>
<dbReference type="GO" id="GO:0005524">
    <property type="term" value="F:ATP binding"/>
    <property type="evidence" value="ECO:0007669"/>
    <property type="project" value="UniProtKB-KW"/>
</dbReference>
<dbReference type="PROSITE" id="PS50893">
    <property type="entry name" value="ABC_TRANSPORTER_2"/>
    <property type="match status" value="1"/>
</dbReference>
<dbReference type="AlphaFoldDB" id="A0A7W8DRK8"/>
<dbReference type="SUPFAM" id="SSF52540">
    <property type="entry name" value="P-loop containing nucleoside triphosphate hydrolases"/>
    <property type="match status" value="1"/>
</dbReference>
<dbReference type="InterPro" id="IPR027417">
    <property type="entry name" value="P-loop_NTPase"/>
</dbReference>
<keyword evidence="2" id="KW-0813">Transport</keyword>
<name>A0A7W8DRK8_9BACT</name>
<keyword evidence="4 6" id="KW-0067">ATP-binding</keyword>
<protein>
    <submittedName>
        <fullName evidence="6">Polar amino acid transport system ATP-binding protein</fullName>
    </submittedName>
</protein>
<dbReference type="EMBL" id="JACHIF010000009">
    <property type="protein sequence ID" value="MBB5039557.1"/>
    <property type="molecule type" value="Genomic_DNA"/>
</dbReference>
<dbReference type="InterPro" id="IPR050086">
    <property type="entry name" value="MetN_ABC_transporter-like"/>
</dbReference>
<reference evidence="6 7" key="1">
    <citation type="submission" date="2020-08" db="EMBL/GenBank/DDBJ databases">
        <title>Genomic Encyclopedia of Type Strains, Phase IV (KMG-IV): sequencing the most valuable type-strain genomes for metagenomic binning, comparative biology and taxonomic classification.</title>
        <authorList>
            <person name="Goeker M."/>
        </authorList>
    </citation>
    <scope>NUCLEOTIDE SEQUENCE [LARGE SCALE GENOMIC DNA]</scope>
    <source>
        <strain evidence="6 7">DSM 12251</strain>
    </source>
</reference>
<organism evidence="6 7">
    <name type="scientific">Prosthecobacter dejongeii</name>
    <dbReference type="NCBI Taxonomy" id="48465"/>
    <lineage>
        <taxon>Bacteria</taxon>
        <taxon>Pseudomonadati</taxon>
        <taxon>Verrucomicrobiota</taxon>
        <taxon>Verrucomicrobiia</taxon>
        <taxon>Verrucomicrobiales</taxon>
        <taxon>Verrucomicrobiaceae</taxon>
        <taxon>Prosthecobacter</taxon>
    </lineage>
</organism>
<dbReference type="InterPro" id="IPR003593">
    <property type="entry name" value="AAA+_ATPase"/>
</dbReference>
<evidence type="ECO:0000256" key="1">
    <source>
        <dbReference type="ARBA" id="ARBA00005417"/>
    </source>
</evidence>
<comment type="caution">
    <text evidence="6">The sequence shown here is derived from an EMBL/GenBank/DDBJ whole genome shotgun (WGS) entry which is preliminary data.</text>
</comment>
<dbReference type="RefSeq" id="WP_184211453.1">
    <property type="nucleotide sequence ID" value="NZ_JACHIF010000009.1"/>
</dbReference>
<dbReference type="PANTHER" id="PTHR43166:SF4">
    <property type="entry name" value="PHOSPHONATES IMPORT ATP-BINDING PROTEIN PHNC"/>
    <property type="match status" value="1"/>
</dbReference>
<evidence type="ECO:0000256" key="4">
    <source>
        <dbReference type="ARBA" id="ARBA00022840"/>
    </source>
</evidence>